<dbReference type="AlphaFoldDB" id="A0A3R9FP38"/>
<reference evidence="1 2" key="1">
    <citation type="submission" date="2018-12" db="EMBL/GenBank/DDBJ databases">
        <title>Genomic taxonomy of the Vibrionaceae family.</title>
        <authorList>
            <person name="Gomez-Gil B."/>
            <person name="Enciso-Ibarra K."/>
        </authorList>
    </citation>
    <scope>NUCLEOTIDE SEQUENCE [LARGE SCALE GENOMIC DNA]</scope>
    <source>
        <strain evidence="1 2">CAIM 594</strain>
    </source>
</reference>
<evidence type="ECO:0000313" key="1">
    <source>
        <dbReference type="EMBL" id="RSD30957.1"/>
    </source>
</evidence>
<dbReference type="Proteomes" id="UP000269041">
    <property type="component" value="Unassembled WGS sequence"/>
</dbReference>
<gene>
    <name evidence="1" type="ORF">EJA03_11370</name>
</gene>
<dbReference type="OrthoDB" id="6267237at2"/>
<sequence>MSNKIEPCSSRSWRIEGVTSRRDSDPELRQKFFSLFASRDGIDKRDGKNELSTSLTQSVVNQLSEVNHIVRWRNTEILRGENSLTFRLLNGPMMGLTITASWENQIVILRLKPKNNKQNEAITRMTPKISARLSQSKIPFKMEIINYE</sequence>
<name>A0A3R9FP38_9VIBR</name>
<comment type="caution">
    <text evidence="1">The sequence shown here is derived from an EMBL/GenBank/DDBJ whole genome shotgun (WGS) entry which is preliminary data.</text>
</comment>
<protein>
    <recommendedName>
        <fullName evidence="3">Flagellar hook-length control protein FliK</fullName>
    </recommendedName>
</protein>
<evidence type="ECO:0000313" key="2">
    <source>
        <dbReference type="Proteomes" id="UP000269041"/>
    </source>
</evidence>
<dbReference type="RefSeq" id="WP_125321613.1">
    <property type="nucleotide sequence ID" value="NZ_AP024889.1"/>
</dbReference>
<dbReference type="EMBL" id="RSFA01000047">
    <property type="protein sequence ID" value="RSD30957.1"/>
    <property type="molecule type" value="Genomic_DNA"/>
</dbReference>
<accession>A0A3R9FP38</accession>
<organism evidence="1 2">
    <name type="scientific">Vibrio pectenicida</name>
    <dbReference type="NCBI Taxonomy" id="62763"/>
    <lineage>
        <taxon>Bacteria</taxon>
        <taxon>Pseudomonadati</taxon>
        <taxon>Pseudomonadota</taxon>
        <taxon>Gammaproteobacteria</taxon>
        <taxon>Vibrionales</taxon>
        <taxon>Vibrionaceae</taxon>
        <taxon>Vibrio</taxon>
    </lineage>
</organism>
<proteinExistence type="predicted"/>
<keyword evidence="2" id="KW-1185">Reference proteome</keyword>
<evidence type="ECO:0008006" key="3">
    <source>
        <dbReference type="Google" id="ProtNLM"/>
    </source>
</evidence>